<keyword evidence="3" id="KW-1185">Reference proteome</keyword>
<accession>A0A383VRV0</accession>
<feature type="compositionally biased region" description="Polar residues" evidence="1">
    <location>
        <begin position="31"/>
        <end position="46"/>
    </location>
</feature>
<gene>
    <name evidence="2" type="ORF">BQ4739_LOCUS8623</name>
</gene>
<protein>
    <submittedName>
        <fullName evidence="2">Uncharacterized protein</fullName>
    </submittedName>
</protein>
<sequence length="515" mass="53781">MTEHAASAAVVEVLPNLTPVSSPTAGAVDQHISNSMSDGFTNSGAMQFSRGAASEETYSSSSWSGQLSAAPEIGGWNFRRSSSTANSQQPRSRSHMRQLLQQHQQMQQQQQMQMQQGQSNSSGQRPPPARQDSRSWSSGSNAAMNNAAASSLPPVPPPPSRTSTASATATASALVPASRSIQMQQHSYSLSSSHLEMPGTSTDTYGTACTAASGTARSSSSSSSRAARAAALARMMTGSEGMQPPNFWVPPEQLQTTPHSIGGGNGSFAVSVGFNSTLQQQQATKHNHSAPVPGRIEQQQQLQLMQQAVSSRALGDEQLQQAMGSQQHSQALLSELDAQLLQLREHLESCSSSSAAAAAAAAAGSPALQNAAYMMGCGGFEACVDAGGMACVPMAAAAGMPNMPAADCAELLQLQAASAAESANKLAMLGCDAGGQPLLLLQHNSDPCLAGHRNVARSSSYDQQQQFVNSESMLAGAGGGWREARLSEVQQKMLQLADVQTAQRQLQEELLALLR</sequence>
<feature type="compositionally biased region" description="Low complexity" evidence="1">
    <location>
        <begin position="97"/>
        <end position="124"/>
    </location>
</feature>
<feature type="region of interest" description="Disordered" evidence="1">
    <location>
        <begin position="15"/>
        <end position="171"/>
    </location>
</feature>
<feature type="compositionally biased region" description="Low complexity" evidence="1">
    <location>
        <begin position="137"/>
        <end position="152"/>
    </location>
</feature>
<reference evidence="2 3" key="1">
    <citation type="submission" date="2016-10" db="EMBL/GenBank/DDBJ databases">
        <authorList>
            <person name="Cai Z."/>
        </authorList>
    </citation>
    <scope>NUCLEOTIDE SEQUENCE [LARGE SCALE GENOMIC DNA]</scope>
</reference>
<proteinExistence type="predicted"/>
<dbReference type="EMBL" id="FNXT01000847">
    <property type="protein sequence ID" value="SZX68255.1"/>
    <property type="molecule type" value="Genomic_DNA"/>
</dbReference>
<feature type="region of interest" description="Disordered" evidence="1">
    <location>
        <begin position="176"/>
        <end position="195"/>
    </location>
</feature>
<name>A0A383VRV0_TETOB</name>
<organism evidence="2 3">
    <name type="scientific">Tetradesmus obliquus</name>
    <name type="common">Green alga</name>
    <name type="synonym">Acutodesmus obliquus</name>
    <dbReference type="NCBI Taxonomy" id="3088"/>
    <lineage>
        <taxon>Eukaryota</taxon>
        <taxon>Viridiplantae</taxon>
        <taxon>Chlorophyta</taxon>
        <taxon>core chlorophytes</taxon>
        <taxon>Chlorophyceae</taxon>
        <taxon>CS clade</taxon>
        <taxon>Sphaeropleales</taxon>
        <taxon>Scenedesmaceae</taxon>
        <taxon>Tetradesmus</taxon>
    </lineage>
</organism>
<evidence type="ECO:0000313" key="3">
    <source>
        <dbReference type="Proteomes" id="UP000256970"/>
    </source>
</evidence>
<dbReference type="AlphaFoldDB" id="A0A383VRV0"/>
<dbReference type="Proteomes" id="UP000256970">
    <property type="component" value="Unassembled WGS sequence"/>
</dbReference>
<feature type="compositionally biased region" description="Polar residues" evidence="1">
    <location>
        <begin position="79"/>
        <end position="91"/>
    </location>
</feature>
<evidence type="ECO:0000313" key="2">
    <source>
        <dbReference type="EMBL" id="SZX68255.1"/>
    </source>
</evidence>
<feature type="compositionally biased region" description="Low complexity" evidence="1">
    <location>
        <begin position="161"/>
        <end position="171"/>
    </location>
</feature>
<evidence type="ECO:0000256" key="1">
    <source>
        <dbReference type="SAM" id="MobiDB-lite"/>
    </source>
</evidence>